<dbReference type="Proteomes" id="UP000189739">
    <property type="component" value="Unassembled WGS sequence"/>
</dbReference>
<dbReference type="Gene3D" id="2.130.10.130">
    <property type="entry name" value="Integrin alpha, N-terminal"/>
    <property type="match status" value="4"/>
</dbReference>
<dbReference type="AlphaFoldDB" id="A0A1S9PG08"/>
<accession>A0A1S9PG08</accession>
<evidence type="ECO:0000313" key="4">
    <source>
        <dbReference type="EMBL" id="OOQ59891.1"/>
    </source>
</evidence>
<dbReference type="Pfam" id="PF13517">
    <property type="entry name" value="FG-GAP_3"/>
    <property type="match status" value="5"/>
</dbReference>
<evidence type="ECO:0000313" key="5">
    <source>
        <dbReference type="Proteomes" id="UP000189739"/>
    </source>
</evidence>
<dbReference type="InterPro" id="IPR027039">
    <property type="entry name" value="Crtac1"/>
</dbReference>
<keyword evidence="1 2" id="KW-0732">Signal</keyword>
<reference evidence="4 5" key="1">
    <citation type="submission" date="2016-07" db="EMBL/GenBank/DDBJ databases">
        <title>Genomic analysis of zinc-resistant bacterium Mucilaginibacter pedocola TBZ30.</title>
        <authorList>
            <person name="Huang J."/>
            <person name="Tang J."/>
        </authorList>
    </citation>
    <scope>NUCLEOTIDE SEQUENCE [LARGE SCALE GENOMIC DNA]</scope>
    <source>
        <strain evidence="4 5">TBZ30</strain>
    </source>
</reference>
<comment type="caution">
    <text evidence="4">The sequence shown here is derived from an EMBL/GenBank/DDBJ whole genome shotgun (WGS) entry which is preliminary data.</text>
</comment>
<dbReference type="SUPFAM" id="SSF69318">
    <property type="entry name" value="Integrin alpha N-terminal domain"/>
    <property type="match status" value="2"/>
</dbReference>
<feature type="domain" description="ASPIC/UnbV" evidence="3">
    <location>
        <begin position="532"/>
        <end position="598"/>
    </location>
</feature>
<dbReference type="InterPro" id="IPR028994">
    <property type="entry name" value="Integrin_alpha_N"/>
</dbReference>
<evidence type="ECO:0000259" key="3">
    <source>
        <dbReference type="Pfam" id="PF07593"/>
    </source>
</evidence>
<dbReference type="PANTHER" id="PTHR16026">
    <property type="entry name" value="CARTILAGE ACIDIC PROTEIN 1"/>
    <property type="match status" value="1"/>
</dbReference>
<dbReference type="STRING" id="1792845.BC343_06215"/>
<name>A0A1S9PG08_9SPHI</name>
<sequence>MNLICAGLCFCALFLSACKGGSSGNNGDTATLFNELDTAKTHIGFINELTEGLNTNVLVYEYFYNGGGVAIGDFNSDGLQDIYFTGNMVDNKMYLNKGNMAFEDITTIAGVAGRPGPWKTSTTVADINGDGLPDLYLCYSGKLRPEKRVNQLMINQGNNAQGIPQFKDQTNEYGLNFPSYSTQGYFFDYDNDGDLDLLLVNHSPERLNNIDVYALKDLVKTKDTERGARLLKNNNDRFEDVTAATGIENGTISYGLAAGIADINGDGWPDIYMDNDYSVPDKLYINNRDGTFTNKLTQTLGHTSFYSMGNEVSDINNDGHPDIYTLDMLPEDNYRQKLLMGTDNYEYFNMNVKAGFYYQYMRNMLHVNNGNGTFSEVGQLAGVSNTDWSWAPLFADYDNDGWKDLFVSNGFLRDYTNMDFLKYMGDNLKDRSVMRQDLLNLVKEMPASDVKNYLFQNTGGFTYQDVSAKWGITRPSNSNGSAYADLDNDGDLDLVINNVNQPASIFQNNANATTGNNYLDVKLKGNNKNTDGIGAKVTVYAQGKQQTIQQMPARGYQSTVTTIIHFGLGKTKAVDTLKIQWPTGRTQIIERPVLNHTLNVSEKDATVTTANVPSSRPAFSEIASPVNFTSSITEINDFKRQPLLTNALSFSGPRTAKADVNGDGLEDILIGGGSGQPSALFIQNAAGGFVKKSLSVFDGDKLKSEVIPLFFDANNDGHPDLLCASGGYHDLQPGDEVLGDDLYLNDGKGNFIKALNTLPALHTSKSCAKAADINGDGFADIFLGGRVVPGRYPEAPQSYLLLNDGKGHFKDVTVQYLPQLAKLGMITDAAWADMNGDKRPDLIVVGEWLPVTIYINKGNSFEDQTAKYVSKKHSGWWNCISVADLNNDGHPDLVLGNQGTNTQCKASDAEPAELYFKDFDKNGAIDPILCFYINHKSYPFVTRDELLEQMSMMRGRFTDYKSYADAALNDIFSAEELQGAGRLTANTLATTLFLSDVKGELHEAKLPAEAQFSPVFTITQLDYDSDGITDLLLCGNTNNARLRFGKADANFGLLLKGGKNGSFTTISQKASGFNLWGDVRSVTTVGNKILFGINQQPMRAYQLNRR</sequence>
<keyword evidence="5" id="KW-1185">Reference proteome</keyword>
<organism evidence="4 5">
    <name type="scientific">Mucilaginibacter pedocola</name>
    <dbReference type="NCBI Taxonomy" id="1792845"/>
    <lineage>
        <taxon>Bacteria</taxon>
        <taxon>Pseudomonadati</taxon>
        <taxon>Bacteroidota</taxon>
        <taxon>Sphingobacteriia</taxon>
        <taxon>Sphingobacteriales</taxon>
        <taxon>Sphingobacteriaceae</taxon>
        <taxon>Mucilaginibacter</taxon>
    </lineage>
</organism>
<evidence type="ECO:0000256" key="2">
    <source>
        <dbReference type="SAM" id="SignalP"/>
    </source>
</evidence>
<feature type="signal peptide" evidence="2">
    <location>
        <begin position="1"/>
        <end position="17"/>
    </location>
</feature>
<gene>
    <name evidence="4" type="ORF">BC343_06215</name>
</gene>
<dbReference type="InterPro" id="IPR013517">
    <property type="entry name" value="FG-GAP"/>
</dbReference>
<dbReference type="Pfam" id="PF07593">
    <property type="entry name" value="UnbV_ASPIC"/>
    <property type="match status" value="1"/>
</dbReference>
<dbReference type="InterPro" id="IPR011519">
    <property type="entry name" value="UnbV_ASPIC"/>
</dbReference>
<dbReference type="EMBL" id="MBTF01000012">
    <property type="protein sequence ID" value="OOQ59891.1"/>
    <property type="molecule type" value="Genomic_DNA"/>
</dbReference>
<feature type="chain" id="PRO_5012345725" evidence="2">
    <location>
        <begin position="18"/>
        <end position="1106"/>
    </location>
</feature>
<dbReference type="PANTHER" id="PTHR16026:SF0">
    <property type="entry name" value="CARTILAGE ACIDIC PROTEIN 1"/>
    <property type="match status" value="1"/>
</dbReference>
<protein>
    <submittedName>
        <fullName evidence="4">RNA-binding protein</fullName>
    </submittedName>
</protein>
<proteinExistence type="predicted"/>
<evidence type="ECO:0000256" key="1">
    <source>
        <dbReference type="ARBA" id="ARBA00022729"/>
    </source>
</evidence>